<feature type="non-terminal residue" evidence="3">
    <location>
        <position position="222"/>
    </location>
</feature>
<dbReference type="EMBL" id="ML977380">
    <property type="protein sequence ID" value="KAF2105466.1"/>
    <property type="molecule type" value="Genomic_DNA"/>
</dbReference>
<evidence type="ECO:0000259" key="2">
    <source>
        <dbReference type="Pfam" id="PF24802"/>
    </source>
</evidence>
<dbReference type="Pfam" id="PF24802">
    <property type="entry name" value="DUF7703"/>
    <property type="match status" value="1"/>
</dbReference>
<protein>
    <recommendedName>
        <fullName evidence="2">DUF7703 domain-containing protein</fullName>
    </recommendedName>
</protein>
<evidence type="ECO:0000313" key="3">
    <source>
        <dbReference type="EMBL" id="KAF2105466.1"/>
    </source>
</evidence>
<name>A0A6A5YEC8_9PLEO</name>
<gene>
    <name evidence="3" type="ORF">BDV96DRAFT_451516</name>
</gene>
<feature type="transmembrane region" description="Helical" evidence="1">
    <location>
        <begin position="21"/>
        <end position="44"/>
    </location>
</feature>
<evidence type="ECO:0000313" key="4">
    <source>
        <dbReference type="Proteomes" id="UP000799770"/>
    </source>
</evidence>
<dbReference type="OrthoDB" id="405906at2759"/>
<keyword evidence="1" id="KW-0812">Transmembrane</keyword>
<keyword evidence="1" id="KW-0472">Membrane</keyword>
<proteinExistence type="predicted"/>
<organism evidence="3 4">
    <name type="scientific">Lophiotrema nucula</name>
    <dbReference type="NCBI Taxonomy" id="690887"/>
    <lineage>
        <taxon>Eukaryota</taxon>
        <taxon>Fungi</taxon>
        <taxon>Dikarya</taxon>
        <taxon>Ascomycota</taxon>
        <taxon>Pezizomycotina</taxon>
        <taxon>Dothideomycetes</taxon>
        <taxon>Pleosporomycetidae</taxon>
        <taxon>Pleosporales</taxon>
        <taxon>Lophiotremataceae</taxon>
        <taxon>Lophiotrema</taxon>
    </lineage>
</organism>
<keyword evidence="4" id="KW-1185">Reference proteome</keyword>
<dbReference type="InterPro" id="IPR056120">
    <property type="entry name" value="DUF7703"/>
</dbReference>
<sequence length="222" mass="25382">FNASELLLTIFLSFQRWGGRYFTCLVVASVGVLIFQIFVFLQTWAPYLNAYAVTATIDVGWSCMVTGQSLVLWSRLHLVSRRAWVLRGILYMIIFNAIFLHLPQIGFSMAAIDAKTNQLNPLYKPFDIMEKISIAVFTTQELIISSVYLFETVRILRVGEMVQKKSNRRRIQMLFLANIAIVAVDIITISLEMSSLWGVWCSFKGFGYSVKLKIEFAILNQL</sequence>
<accession>A0A6A5YEC8</accession>
<feature type="transmembrane region" description="Helical" evidence="1">
    <location>
        <begin position="85"/>
        <end position="112"/>
    </location>
</feature>
<feature type="transmembrane region" description="Helical" evidence="1">
    <location>
        <begin position="132"/>
        <end position="150"/>
    </location>
</feature>
<feature type="transmembrane region" description="Helical" evidence="1">
    <location>
        <begin position="50"/>
        <end position="73"/>
    </location>
</feature>
<dbReference type="Proteomes" id="UP000799770">
    <property type="component" value="Unassembled WGS sequence"/>
</dbReference>
<dbReference type="PANTHER" id="PTHR37013:SF4">
    <property type="entry name" value="INTEGRAL MEMBRANE PROTEIN"/>
    <property type="match status" value="1"/>
</dbReference>
<dbReference type="AlphaFoldDB" id="A0A6A5YEC8"/>
<reference evidence="3" key="1">
    <citation type="journal article" date="2020" name="Stud. Mycol.">
        <title>101 Dothideomycetes genomes: a test case for predicting lifestyles and emergence of pathogens.</title>
        <authorList>
            <person name="Haridas S."/>
            <person name="Albert R."/>
            <person name="Binder M."/>
            <person name="Bloem J."/>
            <person name="Labutti K."/>
            <person name="Salamov A."/>
            <person name="Andreopoulos B."/>
            <person name="Baker S."/>
            <person name="Barry K."/>
            <person name="Bills G."/>
            <person name="Bluhm B."/>
            <person name="Cannon C."/>
            <person name="Castanera R."/>
            <person name="Culley D."/>
            <person name="Daum C."/>
            <person name="Ezra D."/>
            <person name="Gonzalez J."/>
            <person name="Henrissat B."/>
            <person name="Kuo A."/>
            <person name="Liang C."/>
            <person name="Lipzen A."/>
            <person name="Lutzoni F."/>
            <person name="Magnuson J."/>
            <person name="Mondo S."/>
            <person name="Nolan M."/>
            <person name="Ohm R."/>
            <person name="Pangilinan J."/>
            <person name="Park H.-J."/>
            <person name="Ramirez L."/>
            <person name="Alfaro M."/>
            <person name="Sun H."/>
            <person name="Tritt A."/>
            <person name="Yoshinaga Y."/>
            <person name="Zwiers L.-H."/>
            <person name="Turgeon B."/>
            <person name="Goodwin S."/>
            <person name="Spatafora J."/>
            <person name="Crous P."/>
            <person name="Grigoriev I."/>
        </authorList>
    </citation>
    <scope>NUCLEOTIDE SEQUENCE</scope>
    <source>
        <strain evidence="3">CBS 627.86</strain>
    </source>
</reference>
<feature type="non-terminal residue" evidence="3">
    <location>
        <position position="1"/>
    </location>
</feature>
<dbReference type="PANTHER" id="PTHR37013">
    <property type="entry name" value="INTEGRAL MEMBRANE PROTEIN (AFU_ORTHOLOGUE AFUA_1G05950)-RELATED"/>
    <property type="match status" value="1"/>
</dbReference>
<feature type="transmembrane region" description="Helical" evidence="1">
    <location>
        <begin position="171"/>
        <end position="191"/>
    </location>
</feature>
<keyword evidence="1" id="KW-1133">Transmembrane helix</keyword>
<feature type="domain" description="DUF7703" evidence="2">
    <location>
        <begin position="1"/>
        <end position="222"/>
    </location>
</feature>
<evidence type="ECO:0000256" key="1">
    <source>
        <dbReference type="SAM" id="Phobius"/>
    </source>
</evidence>